<evidence type="ECO:0000256" key="9">
    <source>
        <dbReference type="ARBA" id="ARBA00051693"/>
    </source>
</evidence>
<evidence type="ECO:0000259" key="10">
    <source>
        <dbReference type="PROSITE" id="PS50011"/>
    </source>
</evidence>
<sequence>MSCHQKEKLKYQYKQYRNILHLDIKPDNVLISKKGNVKICDFGEAHHPLYPFQREGIKYSVPFTAPEILRNNEVTNKADVFSFGVLAYELLFGKLPIAYMSKKDYIAQFKVSNFNVESDYRIFSGPRKIEQDMLYIILHCKITYILGLCPNKDDRFDINTIYENLKNQNLKIKNYQI</sequence>
<comment type="catalytic activity">
    <reaction evidence="7">
        <text>L-seryl-[protein] + ATP = O-phospho-L-seryl-[protein] + ADP + H(+)</text>
        <dbReference type="Rhea" id="RHEA:17989"/>
        <dbReference type="Rhea" id="RHEA-COMP:9863"/>
        <dbReference type="Rhea" id="RHEA-COMP:11604"/>
        <dbReference type="ChEBI" id="CHEBI:15378"/>
        <dbReference type="ChEBI" id="CHEBI:29999"/>
        <dbReference type="ChEBI" id="CHEBI:30616"/>
        <dbReference type="ChEBI" id="CHEBI:83421"/>
        <dbReference type="ChEBI" id="CHEBI:456216"/>
        <dbReference type="EC" id="2.7.12.2"/>
    </reaction>
</comment>
<dbReference type="STRING" id="5888.A0DF78"/>
<evidence type="ECO:0000256" key="7">
    <source>
        <dbReference type="ARBA" id="ARBA00049014"/>
    </source>
</evidence>
<protein>
    <recommendedName>
        <fullName evidence="6">mitogen-activated protein kinase kinase</fullName>
        <ecNumber evidence="6">2.7.12.2</ecNumber>
    </recommendedName>
</protein>
<evidence type="ECO:0000313" key="12">
    <source>
        <dbReference type="Proteomes" id="UP000000600"/>
    </source>
</evidence>
<comment type="catalytic activity">
    <reaction evidence="9">
        <text>L-tyrosyl-[protein] + ATP = O-phospho-L-tyrosyl-[protein] + ADP + H(+)</text>
        <dbReference type="Rhea" id="RHEA:10596"/>
        <dbReference type="Rhea" id="RHEA-COMP:10136"/>
        <dbReference type="Rhea" id="RHEA-COMP:20101"/>
        <dbReference type="ChEBI" id="CHEBI:15378"/>
        <dbReference type="ChEBI" id="CHEBI:30616"/>
        <dbReference type="ChEBI" id="CHEBI:46858"/>
        <dbReference type="ChEBI" id="CHEBI:61978"/>
        <dbReference type="ChEBI" id="CHEBI:456216"/>
        <dbReference type="EC" id="2.7.12.2"/>
    </reaction>
</comment>
<dbReference type="InterPro" id="IPR000719">
    <property type="entry name" value="Prot_kinase_dom"/>
</dbReference>
<evidence type="ECO:0000256" key="1">
    <source>
        <dbReference type="ARBA" id="ARBA00022679"/>
    </source>
</evidence>
<dbReference type="GeneID" id="5034877"/>
<dbReference type="eggNOG" id="KOG0032">
    <property type="taxonomic scope" value="Eukaryota"/>
</dbReference>
<dbReference type="Pfam" id="PF00069">
    <property type="entry name" value="Pkinase"/>
    <property type="match status" value="1"/>
</dbReference>
<dbReference type="GO" id="GO:0004708">
    <property type="term" value="F:MAP kinase kinase activity"/>
    <property type="evidence" value="ECO:0007669"/>
    <property type="project" value="UniProtKB-EC"/>
</dbReference>
<name>A0DF78_PARTE</name>
<reference evidence="11 12" key="1">
    <citation type="journal article" date="2006" name="Nature">
        <title>Global trends of whole-genome duplications revealed by the ciliate Paramecium tetraurelia.</title>
        <authorList>
            <consortium name="Genoscope"/>
            <person name="Aury J.-M."/>
            <person name="Jaillon O."/>
            <person name="Duret L."/>
            <person name="Noel B."/>
            <person name="Jubin C."/>
            <person name="Porcel B.M."/>
            <person name="Segurens B."/>
            <person name="Daubin V."/>
            <person name="Anthouard V."/>
            <person name="Aiach N."/>
            <person name="Arnaiz O."/>
            <person name="Billaut A."/>
            <person name="Beisson J."/>
            <person name="Blanc I."/>
            <person name="Bouhouche K."/>
            <person name="Camara F."/>
            <person name="Duharcourt S."/>
            <person name="Guigo R."/>
            <person name="Gogendeau D."/>
            <person name="Katinka M."/>
            <person name="Keller A.-M."/>
            <person name="Kissmehl R."/>
            <person name="Klotz C."/>
            <person name="Koll F."/>
            <person name="Le Moue A."/>
            <person name="Lepere C."/>
            <person name="Malinsky S."/>
            <person name="Nowacki M."/>
            <person name="Nowak J.K."/>
            <person name="Plattner H."/>
            <person name="Poulain J."/>
            <person name="Ruiz F."/>
            <person name="Serrano V."/>
            <person name="Zagulski M."/>
            <person name="Dessen P."/>
            <person name="Betermier M."/>
            <person name="Weissenbach J."/>
            <person name="Scarpelli C."/>
            <person name="Schachter V."/>
            <person name="Sperling L."/>
            <person name="Meyer E."/>
            <person name="Cohen J."/>
            <person name="Wincker P."/>
        </authorList>
    </citation>
    <scope>NUCLEOTIDE SEQUENCE [LARGE SCALE GENOMIC DNA]</scope>
    <source>
        <strain evidence="11 12">Stock d4-2</strain>
    </source>
</reference>
<keyword evidence="12" id="KW-1185">Reference proteome</keyword>
<keyword evidence="4" id="KW-0067">ATP-binding</keyword>
<dbReference type="OrthoDB" id="313051at2759"/>
<proteinExistence type="inferred from homology"/>
<dbReference type="PROSITE" id="PS50011">
    <property type="entry name" value="PROTEIN_KINASE_DOM"/>
    <property type="match status" value="1"/>
</dbReference>
<comment type="similarity">
    <text evidence="5">Belongs to the protein kinase superfamily. STE Ser/Thr protein kinase family. MAP kinase kinase subfamily.</text>
</comment>
<dbReference type="PROSITE" id="PS00108">
    <property type="entry name" value="PROTEIN_KINASE_ST"/>
    <property type="match status" value="1"/>
</dbReference>
<evidence type="ECO:0000256" key="5">
    <source>
        <dbReference type="ARBA" id="ARBA00038035"/>
    </source>
</evidence>
<comment type="catalytic activity">
    <reaction evidence="8">
        <text>L-threonyl-[protein] + ATP = O-phospho-L-threonyl-[protein] + ADP + H(+)</text>
        <dbReference type="Rhea" id="RHEA:46608"/>
        <dbReference type="Rhea" id="RHEA-COMP:11060"/>
        <dbReference type="Rhea" id="RHEA-COMP:11605"/>
        <dbReference type="ChEBI" id="CHEBI:15378"/>
        <dbReference type="ChEBI" id="CHEBI:30013"/>
        <dbReference type="ChEBI" id="CHEBI:30616"/>
        <dbReference type="ChEBI" id="CHEBI:61977"/>
        <dbReference type="ChEBI" id="CHEBI:456216"/>
        <dbReference type="EC" id="2.7.12.2"/>
    </reaction>
</comment>
<accession>A0DF78</accession>
<dbReference type="PANTHER" id="PTHR48013:SF9">
    <property type="entry name" value="DUAL SPECIFICITY MITOGEN-ACTIVATED PROTEIN KINASE KINASE 5"/>
    <property type="match status" value="1"/>
</dbReference>
<dbReference type="EMBL" id="CT868418">
    <property type="protein sequence ID" value="CAK81695.1"/>
    <property type="molecule type" value="Genomic_DNA"/>
</dbReference>
<dbReference type="KEGG" id="ptm:GSPATT00016508001"/>
<dbReference type="InterPro" id="IPR008271">
    <property type="entry name" value="Ser/Thr_kinase_AS"/>
</dbReference>
<keyword evidence="2" id="KW-0547">Nucleotide-binding</keyword>
<dbReference type="SUPFAM" id="SSF56112">
    <property type="entry name" value="Protein kinase-like (PK-like)"/>
    <property type="match status" value="1"/>
</dbReference>
<dbReference type="HOGENOM" id="CLU_1520724_0_0_1"/>
<evidence type="ECO:0000256" key="6">
    <source>
        <dbReference type="ARBA" id="ARBA00038999"/>
    </source>
</evidence>
<evidence type="ECO:0000256" key="3">
    <source>
        <dbReference type="ARBA" id="ARBA00022777"/>
    </source>
</evidence>
<dbReference type="InParanoid" id="A0DF78"/>
<organism evidence="11 12">
    <name type="scientific">Paramecium tetraurelia</name>
    <dbReference type="NCBI Taxonomy" id="5888"/>
    <lineage>
        <taxon>Eukaryota</taxon>
        <taxon>Sar</taxon>
        <taxon>Alveolata</taxon>
        <taxon>Ciliophora</taxon>
        <taxon>Intramacronucleata</taxon>
        <taxon>Oligohymenophorea</taxon>
        <taxon>Peniculida</taxon>
        <taxon>Parameciidae</taxon>
        <taxon>Paramecium</taxon>
    </lineage>
</organism>
<dbReference type="InterPro" id="IPR011009">
    <property type="entry name" value="Kinase-like_dom_sf"/>
</dbReference>
<dbReference type="GO" id="GO:0005524">
    <property type="term" value="F:ATP binding"/>
    <property type="evidence" value="ECO:0007669"/>
    <property type="project" value="UniProtKB-KW"/>
</dbReference>
<keyword evidence="3" id="KW-0418">Kinase</keyword>
<dbReference type="AlphaFoldDB" id="A0DF78"/>
<gene>
    <name evidence="11" type="ORF">GSPATT00016508001</name>
</gene>
<feature type="domain" description="Protein kinase" evidence="10">
    <location>
        <begin position="1"/>
        <end position="170"/>
    </location>
</feature>
<dbReference type="RefSeq" id="XP_001449092.1">
    <property type="nucleotide sequence ID" value="XM_001449055.1"/>
</dbReference>
<dbReference type="Gene3D" id="1.10.510.10">
    <property type="entry name" value="Transferase(Phosphotransferase) domain 1"/>
    <property type="match status" value="1"/>
</dbReference>
<keyword evidence="1" id="KW-0808">Transferase</keyword>
<dbReference type="Proteomes" id="UP000000600">
    <property type="component" value="Unassembled WGS sequence"/>
</dbReference>
<evidence type="ECO:0000256" key="8">
    <source>
        <dbReference type="ARBA" id="ARBA00049299"/>
    </source>
</evidence>
<dbReference type="EC" id="2.7.12.2" evidence="6"/>
<evidence type="ECO:0000256" key="4">
    <source>
        <dbReference type="ARBA" id="ARBA00022840"/>
    </source>
</evidence>
<dbReference type="PANTHER" id="PTHR48013">
    <property type="entry name" value="DUAL SPECIFICITY MITOGEN-ACTIVATED PROTEIN KINASE KINASE 5-RELATED"/>
    <property type="match status" value="1"/>
</dbReference>
<dbReference type="SMART" id="SM00220">
    <property type="entry name" value="S_TKc"/>
    <property type="match status" value="1"/>
</dbReference>
<evidence type="ECO:0000313" key="11">
    <source>
        <dbReference type="EMBL" id="CAK81695.1"/>
    </source>
</evidence>
<evidence type="ECO:0000256" key="2">
    <source>
        <dbReference type="ARBA" id="ARBA00022741"/>
    </source>
</evidence>